<evidence type="ECO:0000256" key="1">
    <source>
        <dbReference type="ARBA" id="ARBA00023125"/>
    </source>
</evidence>
<dbReference type="InterPro" id="IPR036271">
    <property type="entry name" value="Tet_transcr_reg_TetR-rel_C_sf"/>
</dbReference>
<evidence type="ECO:0000256" key="2">
    <source>
        <dbReference type="PROSITE-ProRule" id="PRU00335"/>
    </source>
</evidence>
<dbReference type="Proteomes" id="UP001595816">
    <property type="component" value="Unassembled WGS sequence"/>
</dbReference>
<comment type="caution">
    <text evidence="4">The sequence shown here is derived from an EMBL/GenBank/DDBJ whole genome shotgun (WGS) entry which is preliminary data.</text>
</comment>
<dbReference type="SUPFAM" id="SSF46689">
    <property type="entry name" value="Homeodomain-like"/>
    <property type="match status" value="1"/>
</dbReference>
<organism evidence="4 5">
    <name type="scientific">Hamadaea flava</name>
    <dbReference type="NCBI Taxonomy" id="1742688"/>
    <lineage>
        <taxon>Bacteria</taxon>
        <taxon>Bacillati</taxon>
        <taxon>Actinomycetota</taxon>
        <taxon>Actinomycetes</taxon>
        <taxon>Micromonosporales</taxon>
        <taxon>Micromonosporaceae</taxon>
        <taxon>Hamadaea</taxon>
    </lineage>
</organism>
<feature type="DNA-binding region" description="H-T-H motif" evidence="2">
    <location>
        <begin position="36"/>
        <end position="55"/>
    </location>
</feature>
<dbReference type="InterPro" id="IPR001647">
    <property type="entry name" value="HTH_TetR"/>
</dbReference>
<proteinExistence type="predicted"/>
<accession>A0ABV8LLI1</accession>
<dbReference type="InterPro" id="IPR009057">
    <property type="entry name" value="Homeodomain-like_sf"/>
</dbReference>
<dbReference type="PANTHER" id="PTHR30055">
    <property type="entry name" value="HTH-TYPE TRANSCRIPTIONAL REGULATOR RUTR"/>
    <property type="match status" value="1"/>
</dbReference>
<protein>
    <submittedName>
        <fullName evidence="4">TetR/AcrR family transcriptional regulator</fullName>
    </submittedName>
</protein>
<gene>
    <name evidence="4" type="ORF">ACFOZ4_14575</name>
</gene>
<keyword evidence="1 2" id="KW-0238">DNA-binding</keyword>
<dbReference type="Gene3D" id="1.10.357.10">
    <property type="entry name" value="Tetracycline Repressor, domain 2"/>
    <property type="match status" value="1"/>
</dbReference>
<keyword evidence="5" id="KW-1185">Reference proteome</keyword>
<dbReference type="EMBL" id="JBHSAY010000008">
    <property type="protein sequence ID" value="MFC4131831.1"/>
    <property type="molecule type" value="Genomic_DNA"/>
</dbReference>
<dbReference type="InterPro" id="IPR050109">
    <property type="entry name" value="HTH-type_TetR-like_transc_reg"/>
</dbReference>
<evidence type="ECO:0000313" key="5">
    <source>
        <dbReference type="Proteomes" id="UP001595816"/>
    </source>
</evidence>
<dbReference type="PROSITE" id="PS50977">
    <property type="entry name" value="HTH_TETR_2"/>
    <property type="match status" value="1"/>
</dbReference>
<sequence length="193" mass="20782">MSPAPAGGRRRADAERSRTAILDAAIHLLARQPDAGMAAIATAAGVTRQTVYAHFASRDLLLIAVVDRISEQATVAMDAADLDHGPAIAALLRLQDISWQLYRAHPVLADAARPAVSGEHDRRRHHDVQHRLTQLIQRGQASGEIDPNQPAEWLVNALIALGHAAGDQVAVEHMSIRQAAQLLRTATLRLLAP</sequence>
<reference evidence="5" key="1">
    <citation type="journal article" date="2019" name="Int. J. Syst. Evol. Microbiol.">
        <title>The Global Catalogue of Microorganisms (GCM) 10K type strain sequencing project: providing services to taxonomists for standard genome sequencing and annotation.</title>
        <authorList>
            <consortium name="The Broad Institute Genomics Platform"/>
            <consortium name="The Broad Institute Genome Sequencing Center for Infectious Disease"/>
            <person name="Wu L."/>
            <person name="Ma J."/>
        </authorList>
    </citation>
    <scope>NUCLEOTIDE SEQUENCE [LARGE SCALE GENOMIC DNA]</scope>
    <source>
        <strain evidence="5">CGMCC 4.7289</strain>
    </source>
</reference>
<name>A0ABV8LLI1_9ACTN</name>
<dbReference type="Pfam" id="PF00440">
    <property type="entry name" value="TetR_N"/>
    <property type="match status" value="1"/>
</dbReference>
<evidence type="ECO:0000259" key="3">
    <source>
        <dbReference type="PROSITE" id="PS50977"/>
    </source>
</evidence>
<dbReference type="SUPFAM" id="SSF48498">
    <property type="entry name" value="Tetracyclin repressor-like, C-terminal domain"/>
    <property type="match status" value="1"/>
</dbReference>
<dbReference type="RefSeq" id="WP_253763385.1">
    <property type="nucleotide sequence ID" value="NZ_JAMZDZ010000001.1"/>
</dbReference>
<feature type="domain" description="HTH tetR-type" evidence="3">
    <location>
        <begin position="15"/>
        <end position="73"/>
    </location>
</feature>
<evidence type="ECO:0000313" key="4">
    <source>
        <dbReference type="EMBL" id="MFC4131831.1"/>
    </source>
</evidence>
<dbReference type="PANTHER" id="PTHR30055:SF209">
    <property type="entry name" value="POSSIBLE TRANSCRIPTIONAL REGULATORY PROTEIN (PROBABLY TETR-FAMILY)"/>
    <property type="match status" value="1"/>
</dbReference>